<feature type="transmembrane region" description="Helical" evidence="6">
    <location>
        <begin position="340"/>
        <end position="359"/>
    </location>
</feature>
<dbReference type="EMBL" id="JAAGUX010000007">
    <property type="protein sequence ID" value="NEW55196.1"/>
    <property type="molecule type" value="Genomic_DNA"/>
</dbReference>
<accession>A0ABX0CF63</accession>
<evidence type="ECO:0000256" key="4">
    <source>
        <dbReference type="ARBA" id="ARBA00022989"/>
    </source>
</evidence>
<dbReference type="Gene3D" id="1.20.1250.20">
    <property type="entry name" value="MFS general substrate transporter like domains"/>
    <property type="match status" value="1"/>
</dbReference>
<feature type="transmembrane region" description="Helical" evidence="6">
    <location>
        <begin position="164"/>
        <end position="185"/>
    </location>
</feature>
<evidence type="ECO:0000256" key="6">
    <source>
        <dbReference type="SAM" id="Phobius"/>
    </source>
</evidence>
<comment type="caution">
    <text evidence="7">The sequence shown here is derived from an EMBL/GenBank/DDBJ whole genome shotgun (WGS) entry which is preliminary data.</text>
</comment>
<dbReference type="RefSeq" id="WP_163826422.1">
    <property type="nucleotide sequence ID" value="NZ_JAAGUX010000007.1"/>
</dbReference>
<sequence length="490" mass="51055">MSTLTRNRNLEHWDAEDVAAWEAGGKDIAKRNLIWSVVAEHVGFSIWSIWSVMVLFMPTETFGIDAAGKFFLVAVPTLVGAVLRIPYTVATAKFGGRNWTVFSAIALLVPALLTLYFVNQPGTSYTTFLVVAAFAGLGGGNFASSMTNINAFYPQRLKGWALGMNAGGGNIGVPVIQLLGLLVIATLGTDYASIICAIYLVLIAIAGIGAALFMDNLRNQKADLAYMVTALKVPQSWAIAFLYIGTFGSFIGYSFAFGQILQISFVAGGDTPMQATLHAAQIAFIGPLLGSLARPYGGKLADRIGGSKVSLAIFGAMMVAAVVVAVASTIGDGTAGGPSGAAMTVLTLGFVALFILSGLGNGSVTKIIPSVFDAKSKSLDASPAEQAAWSQNTSGALIGFVGAIGALGGVGINLVLRSSYASTQSATTAFWVFMGFYVACAIVTWAVFLRRPSLRTRESGTDVVVEAEALVLEAEAANSTTRSTNSSARA</sequence>
<evidence type="ECO:0000313" key="8">
    <source>
        <dbReference type="Proteomes" id="UP000470876"/>
    </source>
</evidence>
<dbReference type="CDD" id="cd17341">
    <property type="entry name" value="MFS_NRT2_like"/>
    <property type="match status" value="1"/>
</dbReference>
<feature type="transmembrane region" description="Helical" evidence="6">
    <location>
        <begin position="428"/>
        <end position="449"/>
    </location>
</feature>
<feature type="transmembrane region" description="Helical" evidence="6">
    <location>
        <begin position="33"/>
        <end position="58"/>
    </location>
</feature>
<keyword evidence="4 6" id="KW-1133">Transmembrane helix</keyword>
<feature type="transmembrane region" description="Helical" evidence="6">
    <location>
        <begin position="396"/>
        <end position="416"/>
    </location>
</feature>
<feature type="transmembrane region" description="Helical" evidence="6">
    <location>
        <begin position="235"/>
        <end position="256"/>
    </location>
</feature>
<keyword evidence="5 6" id="KW-0472">Membrane</keyword>
<comment type="similarity">
    <text evidence="2">Belongs to the major facilitator superfamily. Nitrate/nitrite porter (TC 2.A.1.8) family.</text>
</comment>
<reference evidence="7 8" key="1">
    <citation type="submission" date="2020-01" db="EMBL/GenBank/DDBJ databases">
        <title>Genetics and antimicrobial susceptibilities of Nocardia species isolated from the soil; a comparison with species isolated from humans.</title>
        <authorList>
            <person name="Carrasco G."/>
            <person name="Monzon S."/>
            <person name="Sansegundo M."/>
            <person name="Garcia E."/>
            <person name="Garrido N."/>
            <person name="Medina M.J."/>
            <person name="Villalon P."/>
            <person name="Ramirez-Arocha A.C."/>
            <person name="Jimenez P."/>
            <person name="Cuesta I."/>
            <person name="Valdezate S."/>
        </authorList>
    </citation>
    <scope>NUCLEOTIDE SEQUENCE [LARGE SCALE GENOMIC DNA]</scope>
    <source>
        <strain evidence="7 8">CNM20110649</strain>
    </source>
</reference>
<evidence type="ECO:0000256" key="5">
    <source>
        <dbReference type="ARBA" id="ARBA00023136"/>
    </source>
</evidence>
<dbReference type="PANTHER" id="PTHR23515">
    <property type="entry name" value="HIGH-AFFINITY NITRATE TRANSPORTER 2.3"/>
    <property type="match status" value="1"/>
</dbReference>
<feature type="transmembrane region" description="Helical" evidence="6">
    <location>
        <begin position="99"/>
        <end position="118"/>
    </location>
</feature>
<evidence type="ECO:0000256" key="3">
    <source>
        <dbReference type="ARBA" id="ARBA00022692"/>
    </source>
</evidence>
<dbReference type="SUPFAM" id="SSF103473">
    <property type="entry name" value="MFS general substrate transporter"/>
    <property type="match status" value="1"/>
</dbReference>
<name>A0ABX0CF63_9NOCA</name>
<evidence type="ECO:0000256" key="2">
    <source>
        <dbReference type="ARBA" id="ARBA00008432"/>
    </source>
</evidence>
<feature type="transmembrane region" description="Helical" evidence="6">
    <location>
        <begin position="276"/>
        <end position="297"/>
    </location>
</feature>
<proteinExistence type="inferred from homology"/>
<keyword evidence="8" id="KW-1185">Reference proteome</keyword>
<feature type="transmembrane region" description="Helical" evidence="6">
    <location>
        <begin position="70"/>
        <end position="87"/>
    </location>
</feature>
<keyword evidence="3 6" id="KW-0812">Transmembrane</keyword>
<dbReference type="InterPro" id="IPR011701">
    <property type="entry name" value="MFS"/>
</dbReference>
<protein>
    <submittedName>
        <fullName evidence="7">NarK/NasA family nitrate transporter</fullName>
    </submittedName>
</protein>
<dbReference type="InterPro" id="IPR036259">
    <property type="entry name" value="MFS_trans_sf"/>
</dbReference>
<evidence type="ECO:0000256" key="1">
    <source>
        <dbReference type="ARBA" id="ARBA00004141"/>
    </source>
</evidence>
<feature type="transmembrane region" description="Helical" evidence="6">
    <location>
        <begin position="124"/>
        <end position="143"/>
    </location>
</feature>
<organism evidence="7 8">
    <name type="scientific">Nocardia cyriacigeorgica</name>
    <dbReference type="NCBI Taxonomy" id="135487"/>
    <lineage>
        <taxon>Bacteria</taxon>
        <taxon>Bacillati</taxon>
        <taxon>Actinomycetota</taxon>
        <taxon>Actinomycetes</taxon>
        <taxon>Mycobacteriales</taxon>
        <taxon>Nocardiaceae</taxon>
        <taxon>Nocardia</taxon>
    </lineage>
</organism>
<feature type="transmembrane region" description="Helical" evidence="6">
    <location>
        <begin position="309"/>
        <end position="328"/>
    </location>
</feature>
<comment type="subcellular location">
    <subcellularLocation>
        <location evidence="1">Membrane</location>
        <topology evidence="1">Multi-pass membrane protein</topology>
    </subcellularLocation>
</comment>
<dbReference type="Proteomes" id="UP000470876">
    <property type="component" value="Unassembled WGS sequence"/>
</dbReference>
<gene>
    <name evidence="7" type="ORF">GV794_05910</name>
</gene>
<dbReference type="Pfam" id="PF07690">
    <property type="entry name" value="MFS_1"/>
    <property type="match status" value="1"/>
</dbReference>
<dbReference type="InterPro" id="IPR044772">
    <property type="entry name" value="NO3_transporter"/>
</dbReference>
<evidence type="ECO:0000313" key="7">
    <source>
        <dbReference type="EMBL" id="NEW55196.1"/>
    </source>
</evidence>
<feature type="transmembrane region" description="Helical" evidence="6">
    <location>
        <begin position="191"/>
        <end position="214"/>
    </location>
</feature>